<proteinExistence type="predicted"/>
<evidence type="ECO:0008006" key="3">
    <source>
        <dbReference type="Google" id="ProtNLM"/>
    </source>
</evidence>
<gene>
    <name evidence="1" type="ORF">A2828_02320</name>
</gene>
<accession>A0A1G2PGK0</accession>
<organism evidence="1 2">
    <name type="scientific">Candidatus Terrybacteria bacterium RIFCSPHIGHO2_01_FULL_43_35</name>
    <dbReference type="NCBI Taxonomy" id="1802361"/>
    <lineage>
        <taxon>Bacteria</taxon>
        <taxon>Candidatus Terryibacteriota</taxon>
    </lineage>
</organism>
<evidence type="ECO:0000313" key="1">
    <source>
        <dbReference type="EMBL" id="OHA46712.1"/>
    </source>
</evidence>
<name>A0A1G2PGK0_9BACT</name>
<sequence>MRKKTQFLLIAVFVAGAMGGFFLQSTFKDILEPKTPLPQNPSPIQQSYLQNPLFTDWTANIEGTILSLNDKNMVIEDKGIEADISLTQETSFQRYVLPQDNNSEAAPEDITAKDLKIGDNVSVFVSFRKGIAETSSVVVFPLSTEPPTTGIKTPNQ</sequence>
<dbReference type="AlphaFoldDB" id="A0A1G2PGK0"/>
<dbReference type="EMBL" id="MHSR01000013">
    <property type="protein sequence ID" value="OHA46712.1"/>
    <property type="molecule type" value="Genomic_DNA"/>
</dbReference>
<comment type="caution">
    <text evidence="1">The sequence shown here is derived from an EMBL/GenBank/DDBJ whole genome shotgun (WGS) entry which is preliminary data.</text>
</comment>
<evidence type="ECO:0000313" key="2">
    <source>
        <dbReference type="Proteomes" id="UP000178869"/>
    </source>
</evidence>
<reference evidence="1 2" key="1">
    <citation type="journal article" date="2016" name="Nat. Commun.">
        <title>Thousands of microbial genomes shed light on interconnected biogeochemical processes in an aquifer system.</title>
        <authorList>
            <person name="Anantharaman K."/>
            <person name="Brown C.T."/>
            <person name="Hug L.A."/>
            <person name="Sharon I."/>
            <person name="Castelle C.J."/>
            <person name="Probst A.J."/>
            <person name="Thomas B.C."/>
            <person name="Singh A."/>
            <person name="Wilkins M.J."/>
            <person name="Karaoz U."/>
            <person name="Brodie E.L."/>
            <person name="Williams K.H."/>
            <person name="Hubbard S.S."/>
            <person name="Banfield J.F."/>
        </authorList>
    </citation>
    <scope>NUCLEOTIDE SEQUENCE [LARGE SCALE GENOMIC DNA]</scope>
</reference>
<protein>
    <recommendedName>
        <fullName evidence="3">DUF5666 domain-containing protein</fullName>
    </recommendedName>
</protein>
<dbReference type="Proteomes" id="UP000178869">
    <property type="component" value="Unassembled WGS sequence"/>
</dbReference>